<evidence type="ECO:0000256" key="1">
    <source>
        <dbReference type="ARBA" id="ARBA00000085"/>
    </source>
</evidence>
<evidence type="ECO:0000256" key="6">
    <source>
        <dbReference type="ARBA" id="ARBA00023012"/>
    </source>
</evidence>
<dbReference type="SUPFAM" id="SSF47384">
    <property type="entry name" value="Homodimeric domain of signal transducing histidine kinase"/>
    <property type="match status" value="1"/>
</dbReference>
<name>A0A7M1S3N4_9BACT</name>
<dbReference type="Gene3D" id="3.30.565.10">
    <property type="entry name" value="Histidine kinase-like ATPase, C-terminal domain"/>
    <property type="match status" value="1"/>
</dbReference>
<dbReference type="PANTHER" id="PTHR45453">
    <property type="entry name" value="PHOSPHATE REGULON SENSOR PROTEIN PHOR"/>
    <property type="match status" value="1"/>
</dbReference>
<dbReference type="CDD" id="cd00082">
    <property type="entry name" value="HisKA"/>
    <property type="match status" value="1"/>
</dbReference>
<dbReference type="InterPro" id="IPR003594">
    <property type="entry name" value="HATPase_dom"/>
</dbReference>
<evidence type="ECO:0000313" key="9">
    <source>
        <dbReference type="EMBL" id="QOR61926.1"/>
    </source>
</evidence>
<dbReference type="Pfam" id="PF02518">
    <property type="entry name" value="HATPase_c"/>
    <property type="match status" value="1"/>
</dbReference>
<keyword evidence="7" id="KW-1133">Transmembrane helix</keyword>
<dbReference type="PROSITE" id="PS50109">
    <property type="entry name" value="HIS_KIN"/>
    <property type="match status" value="1"/>
</dbReference>
<dbReference type="Proteomes" id="UP000595074">
    <property type="component" value="Chromosome"/>
</dbReference>
<evidence type="ECO:0000259" key="8">
    <source>
        <dbReference type="PROSITE" id="PS50109"/>
    </source>
</evidence>
<keyword evidence="6" id="KW-0902">Two-component regulatory system</keyword>
<dbReference type="GO" id="GO:0005886">
    <property type="term" value="C:plasma membrane"/>
    <property type="evidence" value="ECO:0007669"/>
    <property type="project" value="TreeGrafter"/>
</dbReference>
<evidence type="ECO:0000256" key="7">
    <source>
        <dbReference type="SAM" id="Phobius"/>
    </source>
</evidence>
<dbReference type="EC" id="2.7.13.3" evidence="2"/>
<keyword evidence="3" id="KW-0597">Phosphoprotein</keyword>
<dbReference type="RefSeq" id="WP_197548630.1">
    <property type="nucleotide sequence ID" value="NZ_CP063164.1"/>
</dbReference>
<dbReference type="InterPro" id="IPR050351">
    <property type="entry name" value="BphY/WalK/GraS-like"/>
</dbReference>
<dbReference type="InterPro" id="IPR036097">
    <property type="entry name" value="HisK_dim/P_sf"/>
</dbReference>
<evidence type="ECO:0000256" key="4">
    <source>
        <dbReference type="ARBA" id="ARBA00022679"/>
    </source>
</evidence>
<reference evidence="9 10" key="1">
    <citation type="submission" date="2020-10" db="EMBL/GenBank/DDBJ databases">
        <title>The genome of sulfurovum sp.</title>
        <authorList>
            <person name="Xie S."/>
            <person name="Shao Z."/>
            <person name="Jiang L."/>
        </authorList>
    </citation>
    <scope>NUCLEOTIDE SEQUENCE [LARGE SCALE GENOMIC DNA]</scope>
    <source>
        <strain evidence="9 10">ST-419</strain>
    </source>
</reference>
<dbReference type="EMBL" id="CP063164">
    <property type="protein sequence ID" value="QOR61926.1"/>
    <property type="molecule type" value="Genomic_DNA"/>
</dbReference>
<evidence type="ECO:0000256" key="5">
    <source>
        <dbReference type="ARBA" id="ARBA00022777"/>
    </source>
</evidence>
<dbReference type="InterPro" id="IPR036890">
    <property type="entry name" value="HATPase_C_sf"/>
</dbReference>
<feature type="transmembrane region" description="Helical" evidence="7">
    <location>
        <begin position="114"/>
        <end position="137"/>
    </location>
</feature>
<dbReference type="GO" id="GO:0000155">
    <property type="term" value="F:phosphorelay sensor kinase activity"/>
    <property type="evidence" value="ECO:0007669"/>
    <property type="project" value="InterPro"/>
</dbReference>
<dbReference type="PANTHER" id="PTHR45453:SF1">
    <property type="entry name" value="PHOSPHATE REGULON SENSOR PROTEIN PHOR"/>
    <property type="match status" value="1"/>
</dbReference>
<feature type="transmembrane region" description="Helical" evidence="7">
    <location>
        <begin position="12"/>
        <end position="32"/>
    </location>
</feature>
<dbReference type="InterPro" id="IPR003661">
    <property type="entry name" value="HisK_dim/P_dom"/>
</dbReference>
<dbReference type="KEGG" id="sinu:IMZ28_00080"/>
<evidence type="ECO:0000256" key="2">
    <source>
        <dbReference type="ARBA" id="ARBA00012438"/>
    </source>
</evidence>
<accession>A0A7M1S3N4</accession>
<proteinExistence type="predicted"/>
<keyword evidence="10" id="KW-1185">Reference proteome</keyword>
<keyword evidence="7" id="KW-0472">Membrane</keyword>
<dbReference type="InterPro" id="IPR004358">
    <property type="entry name" value="Sig_transdc_His_kin-like_C"/>
</dbReference>
<evidence type="ECO:0000313" key="10">
    <source>
        <dbReference type="Proteomes" id="UP000595074"/>
    </source>
</evidence>
<dbReference type="GO" id="GO:0004721">
    <property type="term" value="F:phosphoprotein phosphatase activity"/>
    <property type="evidence" value="ECO:0007669"/>
    <property type="project" value="TreeGrafter"/>
</dbReference>
<protein>
    <recommendedName>
        <fullName evidence="2">histidine kinase</fullName>
        <ecNumber evidence="2">2.7.13.3</ecNumber>
    </recommendedName>
</protein>
<dbReference type="GO" id="GO:0016036">
    <property type="term" value="P:cellular response to phosphate starvation"/>
    <property type="evidence" value="ECO:0007669"/>
    <property type="project" value="TreeGrafter"/>
</dbReference>
<keyword evidence="7" id="KW-0812">Transmembrane</keyword>
<dbReference type="Gene3D" id="1.10.287.130">
    <property type="match status" value="1"/>
</dbReference>
<keyword evidence="4" id="KW-0808">Transferase</keyword>
<keyword evidence="5 9" id="KW-0418">Kinase</keyword>
<organism evidence="9 10">
    <name type="scientific">Sulfurovum indicum</name>
    <dbReference type="NCBI Taxonomy" id="2779528"/>
    <lineage>
        <taxon>Bacteria</taxon>
        <taxon>Pseudomonadati</taxon>
        <taxon>Campylobacterota</taxon>
        <taxon>Epsilonproteobacteria</taxon>
        <taxon>Campylobacterales</taxon>
        <taxon>Sulfurovaceae</taxon>
        <taxon>Sulfurovum</taxon>
    </lineage>
</organism>
<dbReference type="SUPFAM" id="SSF55874">
    <property type="entry name" value="ATPase domain of HSP90 chaperone/DNA topoisomerase II/histidine kinase"/>
    <property type="match status" value="1"/>
</dbReference>
<gene>
    <name evidence="9" type="ORF">IMZ28_00080</name>
</gene>
<dbReference type="SMART" id="SM00387">
    <property type="entry name" value="HATPase_c"/>
    <property type="match status" value="1"/>
</dbReference>
<comment type="catalytic activity">
    <reaction evidence="1">
        <text>ATP + protein L-histidine = ADP + protein N-phospho-L-histidine.</text>
        <dbReference type="EC" id="2.7.13.3"/>
    </reaction>
</comment>
<dbReference type="AlphaFoldDB" id="A0A7M1S3N4"/>
<dbReference type="InterPro" id="IPR005467">
    <property type="entry name" value="His_kinase_dom"/>
</dbReference>
<sequence length="351" mass="40967">MKRYEKESLLKNFSVFFFMLEILLILLFIELYHTEKREYRQTLFQTMQVCSYTLECEDFSFDFVSKDKGKANTLYGTDELYSYFSIPKSDKFYIKIAYPSASLKKDMQKIVSDLLLKFILATLLLLGTALFFTFYSLRPIRKALQLNDEFVKDILHDFNTPITSMVLNLKMFRAEHGENLFAKRISHSIDTLLFLQNNLKSFLFHTPSQKREIDIAAFAKERMDLTANAYPKIIFSFSQENTLVKITHPELLARIFDNLLSNAAKYNKSNGSVSVSVKRTKVFIEDTGKGIENVDKVMQRYYKEQERGMGLGLHIVKKLVSELEIEMQMRSQKGKGTTIELDFKNLPEKYE</sequence>
<feature type="domain" description="Histidine kinase" evidence="8">
    <location>
        <begin position="153"/>
        <end position="347"/>
    </location>
</feature>
<dbReference type="PRINTS" id="PR00344">
    <property type="entry name" value="BCTRLSENSOR"/>
</dbReference>
<evidence type="ECO:0000256" key="3">
    <source>
        <dbReference type="ARBA" id="ARBA00022553"/>
    </source>
</evidence>